<keyword evidence="16 17" id="KW-0456">Lyase</keyword>
<keyword evidence="12 19" id="KW-1133">Transmembrane helix</keyword>
<evidence type="ECO:0000256" key="14">
    <source>
        <dbReference type="ARBA" id="ARBA00023136"/>
    </source>
</evidence>
<keyword evidence="6 19" id="KW-0812">Transmembrane</keyword>
<dbReference type="EMBL" id="OU015569">
    <property type="protein sequence ID" value="CAG5097002.1"/>
    <property type="molecule type" value="Genomic_DNA"/>
</dbReference>
<feature type="transmembrane region" description="Helical" evidence="19">
    <location>
        <begin position="192"/>
        <end position="208"/>
    </location>
</feature>
<feature type="transmembrane region" description="Helical" evidence="19">
    <location>
        <begin position="215"/>
        <end position="233"/>
    </location>
</feature>
<evidence type="ECO:0000256" key="1">
    <source>
        <dbReference type="ARBA" id="ARBA00001593"/>
    </source>
</evidence>
<feature type="transmembrane region" description="Helical" evidence="19">
    <location>
        <begin position="614"/>
        <end position="634"/>
    </location>
</feature>
<feature type="transmembrane region" description="Helical" evidence="19">
    <location>
        <begin position="781"/>
        <end position="798"/>
    </location>
</feature>
<feature type="transmembrane region" description="Helical" evidence="19">
    <location>
        <begin position="101"/>
        <end position="120"/>
    </location>
</feature>
<dbReference type="InterPro" id="IPR030672">
    <property type="entry name" value="Adcy"/>
</dbReference>
<evidence type="ECO:0000256" key="18">
    <source>
        <dbReference type="RuleBase" id="RU000405"/>
    </source>
</evidence>
<comment type="subcellular location">
    <subcellularLocation>
        <location evidence="4">Membrane</location>
        <topology evidence="4">Multi-pass membrane protein</topology>
    </subcellularLocation>
</comment>
<feature type="transmembrane region" description="Helical" evidence="19">
    <location>
        <begin position="239"/>
        <end position="259"/>
    </location>
</feature>
<evidence type="ECO:0000256" key="15">
    <source>
        <dbReference type="ARBA" id="ARBA00023180"/>
    </source>
</evidence>
<keyword evidence="10 17" id="KW-0067">ATP-binding</keyword>
<evidence type="ECO:0000313" key="22">
    <source>
        <dbReference type="Proteomes" id="UP001158576"/>
    </source>
</evidence>
<accession>A0ABN7SG47</accession>
<sequence>MTNYKAVRYDGGAQRVGNYSYTGGTSLEENEEELDEAANLGLFFPLPFMADPWKLLQRGSDQKSFWLYSGTRFTPPALRFESQPIEDLFQQYTFQFNRQSVVRLNMIHFGLCGILCGIFYSGSDVKEEPSYLILQALCALVNFIFWISLGFIDRSANLRKDFFQVQCYILLLILIAQVIVTTYYFSNIGGTLSLWAAMLVIFCVEVLLPIPFTLAILSAFLIALTYILMEIFGSTVLPWQIHVATFFLLLTSFVGGVCIRYPSEIGQRRSFMETRQLIETRIQKGKETTRQNRLLLSVLPRHVANTIKNDFEANKTRAEKPEEQFHKIYIQRHDNVSIIYADIVGFTKFADQVSPDDLVRTLHELFVRFDKLANENHCLRIKLLGDCYYCVSGLPESRPDHATCAVQMGLDMIETINLVRLVTGVSELNMRVGIHSGRVHCGVLGLKKWQFDVWSDAVTIANRMESGGKPGKIHITSDTLTHLDGRFIVEDGHGDQRDDMLRQRKIKTHFIVKAAPDSEKGVQGSLKGNQKRSDFTACRKEMKRLGFDSNLHTDLTEEEDNQTGEGDVSAYMNQAIAGQDQILSQDQCNKWTLVFNNKEKESKYSNLMMTNSHIYLFCSSLINLCIVVTAAIISPVESRLLGVYIFCALIFVPMLLISYLIRNKRIQTQGGCFTVIMIHYIISFIASVVQLLAAITGILTCNKGSVRGCKEILGEDVIQFAVDDFCDPRQLRSNASTFTACDDFNDDQLDVCNYPHYFYYCAVAGLIGISTMINLPATVKLLLYSLHCVTSILFLFSMDGMNVFDNFDIFLACPRWRESAVETWDPPGVEARSLYTAIPILFLWVVALFVHGRQVETTQRIDYLFNEQATDEKEEMNHFQQYNKRLLYNILPERVAKFFLHNPKFLHNPEELYHQSCDTVAVIFASIPNYSDFYQELEINDEGMECLRLLNEIIADFDDLMGHKEFVGVEKIKTIGSTYMAASGLEEEFKDDIEKGLHVVKLVKFAMRIQDQLDHVNIHSFNSFAMRIGINVGPVVAGVIGAQKPQFDIWGNTVNVASRMESSGDNGKIQVTMEVKEILEPLGYTFDSRGLVNIKGKGTMETFWLTGPRPAKRIINSTKIDMPPCDTPNQME</sequence>
<feature type="domain" description="Guanylate cyclase" evidence="20">
    <location>
        <begin position="337"/>
        <end position="465"/>
    </location>
</feature>
<proteinExistence type="inferred from homology"/>
<dbReference type="PANTHER" id="PTHR45627">
    <property type="entry name" value="ADENYLATE CYCLASE TYPE 1"/>
    <property type="match status" value="1"/>
</dbReference>
<feature type="transmembrane region" description="Helical" evidence="19">
    <location>
        <begin position="673"/>
        <end position="695"/>
    </location>
</feature>
<evidence type="ECO:0000256" key="9">
    <source>
        <dbReference type="ARBA" id="ARBA00022741"/>
    </source>
</evidence>
<evidence type="ECO:0000256" key="5">
    <source>
        <dbReference type="ARBA" id="ARBA00012201"/>
    </source>
</evidence>
<dbReference type="SUPFAM" id="SSF55073">
    <property type="entry name" value="Nucleotide cyclase"/>
    <property type="match status" value="2"/>
</dbReference>
<evidence type="ECO:0000256" key="7">
    <source>
        <dbReference type="ARBA" id="ARBA00022723"/>
    </source>
</evidence>
<feature type="transmembrane region" description="Helical" evidence="19">
    <location>
        <begin position="833"/>
        <end position="850"/>
    </location>
</feature>
<evidence type="ECO:0000256" key="3">
    <source>
        <dbReference type="ARBA" id="ARBA00001946"/>
    </source>
</evidence>
<feature type="transmembrane region" description="Helical" evidence="19">
    <location>
        <begin position="640"/>
        <end position="661"/>
    </location>
</feature>
<comment type="similarity">
    <text evidence="17 18">Belongs to the adenylyl cyclase class-4/guanylyl cyclase family.</text>
</comment>
<keyword evidence="22" id="KW-1185">Reference proteome</keyword>
<dbReference type="PANTHER" id="PTHR45627:SF16">
    <property type="entry name" value="ADENYLATE CYCLASE"/>
    <property type="match status" value="1"/>
</dbReference>
<keyword evidence="15" id="KW-0325">Glycoprotein</keyword>
<keyword evidence="7 17" id="KW-0479">Metal-binding</keyword>
<keyword evidence="8" id="KW-0677">Repeat</keyword>
<dbReference type="Gene3D" id="3.30.70.1230">
    <property type="entry name" value="Nucleotide cyclase"/>
    <property type="match status" value="2"/>
</dbReference>
<evidence type="ECO:0000256" key="6">
    <source>
        <dbReference type="ARBA" id="ARBA00022692"/>
    </source>
</evidence>
<dbReference type="InterPro" id="IPR029787">
    <property type="entry name" value="Nucleotide_cyclase"/>
</dbReference>
<dbReference type="PROSITE" id="PS00452">
    <property type="entry name" value="GUANYLATE_CYCLASE_1"/>
    <property type="match status" value="2"/>
</dbReference>
<evidence type="ECO:0000256" key="17">
    <source>
        <dbReference type="PIRNR" id="PIRNR039050"/>
    </source>
</evidence>
<dbReference type="Pfam" id="PF00211">
    <property type="entry name" value="Guanylate_cyc"/>
    <property type="match status" value="2"/>
</dbReference>
<name>A0ABN7SG47_OIKDI</name>
<dbReference type="InterPro" id="IPR001054">
    <property type="entry name" value="A/G_cyclase"/>
</dbReference>
<dbReference type="PIRSF" id="PIRSF039050">
    <property type="entry name" value="Ade_cyc"/>
    <property type="match status" value="1"/>
</dbReference>
<feature type="transmembrane region" description="Helical" evidence="19">
    <location>
        <begin position="132"/>
        <end position="153"/>
    </location>
</feature>
<keyword evidence="14 17" id="KW-0472">Membrane</keyword>
<evidence type="ECO:0000259" key="20">
    <source>
        <dbReference type="PROSITE" id="PS50125"/>
    </source>
</evidence>
<dbReference type="CDD" id="cd07302">
    <property type="entry name" value="CHD"/>
    <property type="match status" value="2"/>
</dbReference>
<feature type="domain" description="Guanylate cyclase" evidence="20">
    <location>
        <begin position="921"/>
        <end position="1061"/>
    </location>
</feature>
<gene>
    <name evidence="21" type="ORF">OKIOD_LOCUS6443</name>
</gene>
<protein>
    <recommendedName>
        <fullName evidence="5 17">adenylate cyclase</fullName>
        <ecNumber evidence="5 17">4.6.1.1</ecNumber>
    </recommendedName>
</protein>
<comment type="catalytic activity">
    <reaction evidence="1 17">
        <text>ATP = 3',5'-cyclic AMP + diphosphate</text>
        <dbReference type="Rhea" id="RHEA:15389"/>
        <dbReference type="ChEBI" id="CHEBI:30616"/>
        <dbReference type="ChEBI" id="CHEBI:33019"/>
        <dbReference type="ChEBI" id="CHEBI:58165"/>
        <dbReference type="EC" id="4.6.1.1"/>
    </reaction>
</comment>
<evidence type="ECO:0000256" key="12">
    <source>
        <dbReference type="ARBA" id="ARBA00022989"/>
    </source>
</evidence>
<dbReference type="Pfam" id="PF16214">
    <property type="entry name" value="AC_N"/>
    <property type="match status" value="1"/>
</dbReference>
<dbReference type="InterPro" id="IPR032628">
    <property type="entry name" value="AC_N"/>
</dbReference>
<evidence type="ECO:0000256" key="4">
    <source>
        <dbReference type="ARBA" id="ARBA00004141"/>
    </source>
</evidence>
<dbReference type="EC" id="4.6.1.1" evidence="5 17"/>
<keyword evidence="13 17" id="KW-0115">cAMP biosynthesis</keyword>
<feature type="transmembrane region" description="Helical" evidence="19">
    <location>
        <begin position="165"/>
        <end position="186"/>
    </location>
</feature>
<reference evidence="21 22" key="1">
    <citation type="submission" date="2021-04" db="EMBL/GenBank/DDBJ databases">
        <authorList>
            <person name="Bliznina A."/>
        </authorList>
    </citation>
    <scope>NUCLEOTIDE SEQUENCE [LARGE SCALE GENOMIC DNA]</scope>
</reference>
<feature type="transmembrane region" description="Helical" evidence="19">
    <location>
        <begin position="757"/>
        <end position="774"/>
    </location>
</feature>
<comment type="cofactor">
    <cofactor evidence="2">
        <name>Mn(2+)</name>
        <dbReference type="ChEBI" id="CHEBI:29035"/>
    </cofactor>
</comment>
<comment type="function">
    <text evidence="17">Catalyzes the formation of the signaling molecule cAMP in response to G-protein signaling.</text>
</comment>
<dbReference type="SMART" id="SM00044">
    <property type="entry name" value="CYCc"/>
    <property type="match status" value="2"/>
</dbReference>
<keyword evidence="11 17" id="KW-0460">Magnesium</keyword>
<dbReference type="PROSITE" id="PS50125">
    <property type="entry name" value="GUANYLATE_CYCLASE_2"/>
    <property type="match status" value="2"/>
</dbReference>
<keyword evidence="9 17" id="KW-0547">Nucleotide-binding</keyword>
<evidence type="ECO:0000256" key="8">
    <source>
        <dbReference type="ARBA" id="ARBA00022737"/>
    </source>
</evidence>
<comment type="cofactor">
    <cofactor evidence="3 17">
        <name>Mg(2+)</name>
        <dbReference type="ChEBI" id="CHEBI:18420"/>
    </cofactor>
</comment>
<organism evidence="21 22">
    <name type="scientific">Oikopleura dioica</name>
    <name type="common">Tunicate</name>
    <dbReference type="NCBI Taxonomy" id="34765"/>
    <lineage>
        <taxon>Eukaryota</taxon>
        <taxon>Metazoa</taxon>
        <taxon>Chordata</taxon>
        <taxon>Tunicata</taxon>
        <taxon>Appendicularia</taxon>
        <taxon>Copelata</taxon>
        <taxon>Oikopleuridae</taxon>
        <taxon>Oikopleura</taxon>
    </lineage>
</organism>
<evidence type="ECO:0000256" key="19">
    <source>
        <dbReference type="SAM" id="Phobius"/>
    </source>
</evidence>
<evidence type="ECO:0000256" key="11">
    <source>
        <dbReference type="ARBA" id="ARBA00022842"/>
    </source>
</evidence>
<evidence type="ECO:0000256" key="16">
    <source>
        <dbReference type="ARBA" id="ARBA00023239"/>
    </source>
</evidence>
<dbReference type="InterPro" id="IPR018297">
    <property type="entry name" value="A/G_cyclase_CS"/>
</dbReference>
<evidence type="ECO:0000256" key="10">
    <source>
        <dbReference type="ARBA" id="ARBA00022840"/>
    </source>
</evidence>
<evidence type="ECO:0000256" key="2">
    <source>
        <dbReference type="ARBA" id="ARBA00001936"/>
    </source>
</evidence>
<dbReference type="Proteomes" id="UP001158576">
    <property type="component" value="Chromosome XSR"/>
</dbReference>
<evidence type="ECO:0000256" key="13">
    <source>
        <dbReference type="ARBA" id="ARBA00022998"/>
    </source>
</evidence>
<evidence type="ECO:0000313" key="21">
    <source>
        <dbReference type="EMBL" id="CAG5097002.1"/>
    </source>
</evidence>